<reference evidence="2" key="1">
    <citation type="submission" date="2024-07" db="EMBL/GenBank/DDBJ databases">
        <title>Two chromosome-level genome assemblies of Korean endemic species Abeliophyllum distichum and Forsythia ovata (Oleaceae).</title>
        <authorList>
            <person name="Jang H."/>
        </authorList>
    </citation>
    <scope>NUCLEOTIDE SEQUENCE [LARGE SCALE GENOMIC DNA]</scope>
</reference>
<protein>
    <submittedName>
        <fullName evidence="1">Uncharacterized protein</fullName>
    </submittedName>
</protein>
<evidence type="ECO:0000313" key="1">
    <source>
        <dbReference type="EMBL" id="KAL2552620.1"/>
    </source>
</evidence>
<accession>A0ABD1WWI0</accession>
<organism evidence="1 2">
    <name type="scientific">Forsythia ovata</name>
    <dbReference type="NCBI Taxonomy" id="205694"/>
    <lineage>
        <taxon>Eukaryota</taxon>
        <taxon>Viridiplantae</taxon>
        <taxon>Streptophyta</taxon>
        <taxon>Embryophyta</taxon>
        <taxon>Tracheophyta</taxon>
        <taxon>Spermatophyta</taxon>
        <taxon>Magnoliopsida</taxon>
        <taxon>eudicotyledons</taxon>
        <taxon>Gunneridae</taxon>
        <taxon>Pentapetalae</taxon>
        <taxon>asterids</taxon>
        <taxon>lamiids</taxon>
        <taxon>Lamiales</taxon>
        <taxon>Oleaceae</taxon>
        <taxon>Forsythieae</taxon>
        <taxon>Forsythia</taxon>
    </lineage>
</organism>
<keyword evidence="2" id="KW-1185">Reference proteome</keyword>
<gene>
    <name evidence="1" type="ORF">Fot_06239</name>
</gene>
<sequence>MVAHESDKLLCYGLVYHTVDKQCEISYSTERCMSGWLGMSGLDNPWRDYEAHRSRRSRGPYEALMIYVLTWDILWRRHHVVKMVQLTWRVPPRALHILLGFM</sequence>
<proteinExistence type="predicted"/>
<dbReference type="EMBL" id="JBFOLJ010000002">
    <property type="protein sequence ID" value="KAL2552620.1"/>
    <property type="molecule type" value="Genomic_DNA"/>
</dbReference>
<name>A0ABD1WWI0_9LAMI</name>
<evidence type="ECO:0000313" key="2">
    <source>
        <dbReference type="Proteomes" id="UP001604277"/>
    </source>
</evidence>
<comment type="caution">
    <text evidence="1">The sequence shown here is derived from an EMBL/GenBank/DDBJ whole genome shotgun (WGS) entry which is preliminary data.</text>
</comment>
<dbReference type="Proteomes" id="UP001604277">
    <property type="component" value="Unassembled WGS sequence"/>
</dbReference>
<dbReference type="AlphaFoldDB" id="A0ABD1WWI0"/>